<accession>A0A6M2CSK0</accession>
<name>A0A6M2CSK0_RHIMP</name>
<dbReference type="PROSITE" id="PS00455">
    <property type="entry name" value="AMP_BINDING"/>
    <property type="match status" value="1"/>
</dbReference>
<dbReference type="InterPro" id="IPR020845">
    <property type="entry name" value="AMP-binding_CS"/>
</dbReference>
<feature type="domain" description="AMP-binding enzyme C-terminal" evidence="4">
    <location>
        <begin position="451"/>
        <end position="524"/>
    </location>
</feature>
<evidence type="ECO:0000259" key="3">
    <source>
        <dbReference type="Pfam" id="PF00501"/>
    </source>
</evidence>
<proteinExistence type="predicted"/>
<dbReference type="Gene3D" id="3.40.50.12780">
    <property type="entry name" value="N-terminal domain of ligase-like"/>
    <property type="match status" value="1"/>
</dbReference>
<evidence type="ECO:0000256" key="1">
    <source>
        <dbReference type="ARBA" id="ARBA00004275"/>
    </source>
</evidence>
<dbReference type="Pfam" id="PF00501">
    <property type="entry name" value="AMP-binding"/>
    <property type="match status" value="1"/>
</dbReference>
<protein>
    <submittedName>
        <fullName evidence="5">Putative acyl-coa synthetase ovary overexpressed</fullName>
    </submittedName>
</protein>
<dbReference type="Pfam" id="PF13193">
    <property type="entry name" value="AMP-binding_C"/>
    <property type="match status" value="1"/>
</dbReference>
<dbReference type="EMBL" id="GHWJ01003717">
    <property type="protein sequence ID" value="NOV36454.1"/>
    <property type="molecule type" value="Transcribed_RNA"/>
</dbReference>
<dbReference type="AlphaFoldDB" id="A0A6M2CSK0"/>
<dbReference type="GO" id="GO:0016405">
    <property type="term" value="F:CoA-ligase activity"/>
    <property type="evidence" value="ECO:0007669"/>
    <property type="project" value="TreeGrafter"/>
</dbReference>
<evidence type="ECO:0000259" key="4">
    <source>
        <dbReference type="Pfam" id="PF13193"/>
    </source>
</evidence>
<keyword evidence="2" id="KW-0576">Peroxisome</keyword>
<dbReference type="InterPro" id="IPR000873">
    <property type="entry name" value="AMP-dep_synth/lig_dom"/>
</dbReference>
<dbReference type="PANTHER" id="PTHR24096">
    <property type="entry name" value="LONG-CHAIN-FATTY-ACID--COA LIGASE"/>
    <property type="match status" value="1"/>
</dbReference>
<evidence type="ECO:0000256" key="2">
    <source>
        <dbReference type="ARBA" id="ARBA00023140"/>
    </source>
</evidence>
<comment type="subcellular location">
    <subcellularLocation>
        <location evidence="1">Peroxisome</location>
    </subcellularLocation>
</comment>
<dbReference type="InterPro" id="IPR042099">
    <property type="entry name" value="ANL_N_sf"/>
</dbReference>
<sequence>MKAPIKDGIVYSPYPEVELDNGSFFEAIKKACLNDGGKPILIDDSVTLTKTEFVSLLRRYAAGLQKHGVQPGDRVCVHIGNSVDNFVAMWSCVVAGASITMAKPSLTERELRYQITDSNSTHLLVEPELSEKARRASSELGLKGLFTTRSTEGFISMAPFADMAESEFQEVAVDDPHESILAIVYTSGTTGLPKGVQITHYGFLANIGMSRWTCPWDEHDVIALPTPITHGSGLVFITIGVLLGTTCVIIPPNLSLPDMAKVVEQHQVTGAILLPWHLRTIVSEMQSTGIRLGGLRRVCTGGMVLSPSQYKAVQEAFGEGLEVLANVYAMTEAASLLCSPSRDHATGVDMGFPAPATMFKVVDKLTGRCLGPYKTGELLFKAPTVMKGYYKRPTETAEFFDEEGWCKSGDAGYYDEDGRIYFVQRFKEMIKCMDNQVTPAELEDLLLREHSSDIADVCIVGIPDAVYGEAPAAAVVTRCTQASKDLAELSRRIKKTITDNCAVHKHLYGGVFFVDCIPKTESGKTDRPAVLRKCC</sequence>
<dbReference type="GO" id="GO:0005777">
    <property type="term" value="C:peroxisome"/>
    <property type="evidence" value="ECO:0007669"/>
    <property type="project" value="UniProtKB-SubCell"/>
</dbReference>
<organism evidence="5">
    <name type="scientific">Rhipicephalus microplus</name>
    <name type="common">Cattle tick</name>
    <name type="synonym">Boophilus microplus</name>
    <dbReference type="NCBI Taxonomy" id="6941"/>
    <lineage>
        <taxon>Eukaryota</taxon>
        <taxon>Metazoa</taxon>
        <taxon>Ecdysozoa</taxon>
        <taxon>Arthropoda</taxon>
        <taxon>Chelicerata</taxon>
        <taxon>Arachnida</taxon>
        <taxon>Acari</taxon>
        <taxon>Parasitiformes</taxon>
        <taxon>Ixodida</taxon>
        <taxon>Ixodoidea</taxon>
        <taxon>Ixodidae</taxon>
        <taxon>Rhipicephalinae</taxon>
        <taxon>Rhipicephalus</taxon>
        <taxon>Boophilus</taxon>
    </lineage>
</organism>
<dbReference type="SUPFAM" id="SSF56801">
    <property type="entry name" value="Acetyl-CoA synthetase-like"/>
    <property type="match status" value="1"/>
</dbReference>
<dbReference type="PANTHER" id="PTHR24096:SF422">
    <property type="entry name" value="BCDNA.GH02901"/>
    <property type="match status" value="1"/>
</dbReference>
<dbReference type="VEuPathDB" id="VectorBase:LOC119170844"/>
<dbReference type="Gene3D" id="3.30.300.30">
    <property type="match status" value="1"/>
</dbReference>
<evidence type="ECO:0000313" key="5">
    <source>
        <dbReference type="EMBL" id="NOV36454.1"/>
    </source>
</evidence>
<reference evidence="5" key="1">
    <citation type="submission" date="2019-09" db="EMBL/GenBank/DDBJ databases">
        <title>Organ-specific transcriptomic study of the physiology of the cattle tick, Rhipicephalus microplus.</title>
        <authorList>
            <person name="Tirloni L."/>
            <person name="Braz G."/>
            <person name="Gandara A.C.P."/>
            <person name="Sabadin G.A."/>
            <person name="da Silva R.M."/>
            <person name="Guizzo M.G."/>
            <person name="Machado J.A."/>
            <person name="Costa E.P."/>
            <person name="Gomes H.F."/>
            <person name="Moraes J."/>
            <person name="Mota M.B.S."/>
            <person name="Mesquita R.D."/>
            <person name="Alvarenga P.H."/>
            <person name="Alves F."/>
            <person name="Seixas A."/>
            <person name="da Fonseca R.N."/>
            <person name="Fogaca A."/>
            <person name="Logullo C."/>
            <person name="Tanaka A."/>
            <person name="Daffre S."/>
            <person name="Termignoni C."/>
            <person name="Vaz I.S.Jr."/>
            <person name="Oliveira P.L."/>
            <person name="Ribeiro J.M."/>
        </authorList>
    </citation>
    <scope>NUCLEOTIDE SEQUENCE</scope>
    <source>
        <strain evidence="5">Porto Alegre</strain>
    </source>
</reference>
<dbReference type="InterPro" id="IPR045851">
    <property type="entry name" value="AMP-bd_C_sf"/>
</dbReference>
<dbReference type="OrthoDB" id="10253869at2759"/>
<feature type="domain" description="AMP-dependent synthetase/ligase" evidence="3">
    <location>
        <begin position="31"/>
        <end position="390"/>
    </location>
</feature>
<dbReference type="InterPro" id="IPR025110">
    <property type="entry name" value="AMP-bd_C"/>
</dbReference>